<dbReference type="RefSeq" id="WP_160552107.1">
    <property type="nucleotide sequence ID" value="NZ_CP047650.1"/>
</dbReference>
<dbReference type="InterPro" id="IPR004568">
    <property type="entry name" value="Ppantetheine-prot_Trfase_dom"/>
</dbReference>
<evidence type="ECO:0000313" key="11">
    <source>
        <dbReference type="Proteomes" id="UP000464787"/>
    </source>
</evidence>
<evidence type="ECO:0000256" key="6">
    <source>
        <dbReference type="ARBA" id="ARBA00023098"/>
    </source>
</evidence>
<dbReference type="GO" id="GO:0006633">
    <property type="term" value="P:fatty acid biosynthetic process"/>
    <property type="evidence" value="ECO:0007669"/>
    <property type="project" value="UniProtKB-UniRule"/>
</dbReference>
<dbReference type="GO" id="GO:0005737">
    <property type="term" value="C:cytoplasm"/>
    <property type="evidence" value="ECO:0007669"/>
    <property type="project" value="UniProtKB-SubCell"/>
</dbReference>
<gene>
    <name evidence="8 10" type="primary">acpS</name>
    <name evidence="10" type="ORF">GT347_11635</name>
</gene>
<dbReference type="EMBL" id="CP047650">
    <property type="protein sequence ID" value="QHI98590.1"/>
    <property type="molecule type" value="Genomic_DNA"/>
</dbReference>
<keyword evidence="8" id="KW-0963">Cytoplasm</keyword>
<comment type="similarity">
    <text evidence="8">Belongs to the P-Pant transferase superfamily. AcpS family.</text>
</comment>
<dbReference type="GO" id="GO:0000287">
    <property type="term" value="F:magnesium ion binding"/>
    <property type="evidence" value="ECO:0007669"/>
    <property type="project" value="UniProtKB-UniRule"/>
</dbReference>
<keyword evidence="1 8" id="KW-0444">Lipid biosynthesis</keyword>
<dbReference type="NCBIfam" id="TIGR00516">
    <property type="entry name" value="acpS"/>
    <property type="match status" value="1"/>
</dbReference>
<evidence type="ECO:0000313" key="10">
    <source>
        <dbReference type="EMBL" id="QHI98590.1"/>
    </source>
</evidence>
<reference evidence="10 11" key="1">
    <citation type="submission" date="2020-01" db="EMBL/GenBank/DDBJ databases">
        <title>Genome sequencing of strain KACC 21265.</title>
        <authorList>
            <person name="Heo J."/>
            <person name="Kim S.-J."/>
            <person name="Kim J.-S."/>
            <person name="Hong S.-B."/>
            <person name="Kwon S.-W."/>
        </authorList>
    </citation>
    <scope>NUCLEOTIDE SEQUENCE [LARGE SCALE GENOMIC DNA]</scope>
    <source>
        <strain evidence="10 11">KACC 21265</strain>
    </source>
</reference>
<comment type="function">
    <text evidence="8">Transfers the 4'-phosphopantetheine moiety from coenzyme A to a Ser of acyl-carrier-protein.</text>
</comment>
<dbReference type="EC" id="2.7.8.7" evidence="8"/>
<keyword evidence="6 8" id="KW-0443">Lipid metabolism</keyword>
<dbReference type="Proteomes" id="UP000464787">
    <property type="component" value="Chromosome"/>
</dbReference>
<proteinExistence type="inferred from homology"/>
<keyword evidence="11" id="KW-1185">Reference proteome</keyword>
<comment type="catalytic activity">
    <reaction evidence="8">
        <text>apo-[ACP] + CoA = holo-[ACP] + adenosine 3',5'-bisphosphate + H(+)</text>
        <dbReference type="Rhea" id="RHEA:12068"/>
        <dbReference type="Rhea" id="RHEA-COMP:9685"/>
        <dbReference type="Rhea" id="RHEA-COMP:9690"/>
        <dbReference type="ChEBI" id="CHEBI:15378"/>
        <dbReference type="ChEBI" id="CHEBI:29999"/>
        <dbReference type="ChEBI" id="CHEBI:57287"/>
        <dbReference type="ChEBI" id="CHEBI:58343"/>
        <dbReference type="ChEBI" id="CHEBI:64479"/>
        <dbReference type="EC" id="2.7.8.7"/>
    </reaction>
</comment>
<name>A0A857J3S5_9BURK</name>
<comment type="cofactor">
    <cofactor evidence="8">
        <name>Mg(2+)</name>
        <dbReference type="ChEBI" id="CHEBI:18420"/>
    </cofactor>
</comment>
<evidence type="ECO:0000256" key="3">
    <source>
        <dbReference type="ARBA" id="ARBA00022723"/>
    </source>
</evidence>
<evidence type="ECO:0000256" key="4">
    <source>
        <dbReference type="ARBA" id="ARBA00022832"/>
    </source>
</evidence>
<evidence type="ECO:0000256" key="2">
    <source>
        <dbReference type="ARBA" id="ARBA00022679"/>
    </source>
</evidence>
<dbReference type="HAMAP" id="MF_00101">
    <property type="entry name" value="AcpS"/>
    <property type="match status" value="1"/>
</dbReference>
<keyword evidence="5 8" id="KW-0460">Magnesium</keyword>
<feature type="binding site" evidence="8">
    <location>
        <position position="59"/>
    </location>
    <ligand>
        <name>Mg(2+)</name>
        <dbReference type="ChEBI" id="CHEBI:18420"/>
    </ligand>
</feature>
<accession>A0A857J3S5</accession>
<comment type="subcellular location">
    <subcellularLocation>
        <location evidence="8">Cytoplasm</location>
    </subcellularLocation>
</comment>
<dbReference type="InterPro" id="IPR037143">
    <property type="entry name" value="4-PPantetheinyl_Trfase_dom_sf"/>
</dbReference>
<dbReference type="InterPro" id="IPR002582">
    <property type="entry name" value="ACPS"/>
</dbReference>
<dbReference type="NCBIfam" id="TIGR00556">
    <property type="entry name" value="pantethn_trn"/>
    <property type="match status" value="1"/>
</dbReference>
<dbReference type="AlphaFoldDB" id="A0A857J3S5"/>
<dbReference type="KEGG" id="xyk:GT347_11635"/>
<evidence type="ECO:0000256" key="8">
    <source>
        <dbReference type="HAMAP-Rule" id="MF_00101"/>
    </source>
</evidence>
<keyword evidence="7 8" id="KW-0275">Fatty acid biosynthesis</keyword>
<organism evidence="10 11">
    <name type="scientific">Xylophilus rhododendri</name>
    <dbReference type="NCBI Taxonomy" id="2697032"/>
    <lineage>
        <taxon>Bacteria</taxon>
        <taxon>Pseudomonadati</taxon>
        <taxon>Pseudomonadota</taxon>
        <taxon>Betaproteobacteria</taxon>
        <taxon>Burkholderiales</taxon>
        <taxon>Xylophilus</taxon>
    </lineage>
</organism>
<dbReference type="Pfam" id="PF01648">
    <property type="entry name" value="ACPS"/>
    <property type="match status" value="1"/>
</dbReference>
<feature type="domain" description="4'-phosphopantetheinyl transferase" evidence="9">
    <location>
        <begin position="5"/>
        <end position="99"/>
    </location>
</feature>
<keyword evidence="2 8" id="KW-0808">Transferase</keyword>
<evidence type="ECO:0000256" key="1">
    <source>
        <dbReference type="ARBA" id="ARBA00022516"/>
    </source>
</evidence>
<evidence type="ECO:0000256" key="5">
    <source>
        <dbReference type="ARBA" id="ARBA00022842"/>
    </source>
</evidence>
<dbReference type="InterPro" id="IPR008278">
    <property type="entry name" value="4-PPantetheinyl_Trfase_dom"/>
</dbReference>
<sequence length="128" mass="14002">MVQVRIGTDLIEVASIAESCERFGRRYLERIFTPDEIAYCEAGGEEMAQRLAARFAAKEACMKVLRPVGGGIPWRSIEVVKTPEGWVELKLHDSARRLADAAGIVDLSLSLSHERSMAIAVVAATIDS</sequence>
<evidence type="ECO:0000256" key="7">
    <source>
        <dbReference type="ARBA" id="ARBA00023160"/>
    </source>
</evidence>
<dbReference type="Gene3D" id="3.90.470.20">
    <property type="entry name" value="4'-phosphopantetheinyl transferase domain"/>
    <property type="match status" value="1"/>
</dbReference>
<evidence type="ECO:0000259" key="9">
    <source>
        <dbReference type="Pfam" id="PF01648"/>
    </source>
</evidence>
<dbReference type="GO" id="GO:0008897">
    <property type="term" value="F:holo-[acyl-carrier-protein] synthase activity"/>
    <property type="evidence" value="ECO:0007669"/>
    <property type="project" value="UniProtKB-UniRule"/>
</dbReference>
<keyword evidence="3 8" id="KW-0479">Metal-binding</keyword>
<feature type="binding site" evidence="8">
    <location>
        <position position="9"/>
    </location>
    <ligand>
        <name>Mg(2+)</name>
        <dbReference type="ChEBI" id="CHEBI:18420"/>
    </ligand>
</feature>
<protein>
    <recommendedName>
        <fullName evidence="8">Holo-[acyl-carrier-protein] synthase</fullName>
        <shortName evidence="8">Holo-ACP synthase</shortName>
        <ecNumber evidence="8">2.7.8.7</ecNumber>
    </recommendedName>
    <alternativeName>
        <fullName evidence="8">4'-phosphopantetheinyl transferase AcpS</fullName>
    </alternativeName>
</protein>
<dbReference type="SUPFAM" id="SSF56214">
    <property type="entry name" value="4'-phosphopantetheinyl transferase"/>
    <property type="match status" value="1"/>
</dbReference>
<keyword evidence="4 8" id="KW-0276">Fatty acid metabolism</keyword>